<dbReference type="InterPro" id="IPR037171">
    <property type="entry name" value="NagB/RpiA_transferase-like"/>
</dbReference>
<protein>
    <submittedName>
        <fullName evidence="2">CoA-transferase</fullName>
    </submittedName>
</protein>
<keyword evidence="3" id="KW-1185">Reference proteome</keyword>
<sequence length="263" mass="27812">MTTATRAEICVVACAEAWRGDGEILASPMGAIPTIGARLARATFAPDLVLTDGLAQVIDGDVALGAPPDGLTVEGWLPYRAVLDLLANGRRHVMMGPAQIDAYGNANISCVGEWDRPKRQLLGARGAPGNTVNHATSYWAPRHSPRVFTAHVDVVCGVGNDRAAALPGPSARFHDLRRVVTNLCVLDFDPHDGRMRLASVHPGVTVAEVVEATGFDLGGAEGTGEVLTGTANAPTTRVPAPEELRLIRQVLDPRSLRDREVPA</sequence>
<dbReference type="PANTHER" id="PTHR43293:SF3">
    <property type="entry name" value="CHOLESTEROL RING-CLEAVING HYDROLASE IPDB SUBUNIT"/>
    <property type="match status" value="1"/>
</dbReference>
<evidence type="ECO:0000256" key="1">
    <source>
        <dbReference type="ARBA" id="ARBA00007047"/>
    </source>
</evidence>
<proteinExistence type="inferred from homology"/>
<organism evidence="2 3">
    <name type="scientific">Streptantibioticus ferralitis</name>
    <dbReference type="NCBI Taxonomy" id="236510"/>
    <lineage>
        <taxon>Bacteria</taxon>
        <taxon>Bacillati</taxon>
        <taxon>Actinomycetota</taxon>
        <taxon>Actinomycetes</taxon>
        <taxon>Kitasatosporales</taxon>
        <taxon>Streptomycetaceae</taxon>
        <taxon>Streptantibioticus</taxon>
    </lineage>
</organism>
<dbReference type="PANTHER" id="PTHR43293">
    <property type="entry name" value="ACETATE COA-TRANSFERASE YDIF"/>
    <property type="match status" value="1"/>
</dbReference>
<dbReference type="InterPro" id="IPR004165">
    <property type="entry name" value="CoA_trans_fam_I"/>
</dbReference>
<evidence type="ECO:0000313" key="2">
    <source>
        <dbReference type="EMBL" id="MDF2260622.1"/>
    </source>
</evidence>
<dbReference type="SMART" id="SM00882">
    <property type="entry name" value="CoA_trans"/>
    <property type="match status" value="1"/>
</dbReference>
<reference evidence="2 3" key="1">
    <citation type="submission" date="2023-03" db="EMBL/GenBank/DDBJ databases">
        <title>Draft genome sequence of type strain Streptomyces ferralitis JCM 14344.</title>
        <authorList>
            <person name="Klaysubun C."/>
            <person name="Duangmal K."/>
        </authorList>
    </citation>
    <scope>NUCLEOTIDE SEQUENCE [LARGE SCALE GENOMIC DNA]</scope>
    <source>
        <strain evidence="2 3">JCM 14344</strain>
    </source>
</reference>
<name>A0ABT5Z9W9_9ACTN</name>
<dbReference type="EMBL" id="JARHTQ010000037">
    <property type="protein sequence ID" value="MDF2260622.1"/>
    <property type="molecule type" value="Genomic_DNA"/>
</dbReference>
<comment type="caution">
    <text evidence="2">The sequence shown here is derived from an EMBL/GenBank/DDBJ whole genome shotgun (WGS) entry which is preliminary data.</text>
</comment>
<dbReference type="Pfam" id="PF01144">
    <property type="entry name" value="CoA_trans"/>
    <property type="match status" value="1"/>
</dbReference>
<evidence type="ECO:0000313" key="3">
    <source>
        <dbReference type="Proteomes" id="UP001220022"/>
    </source>
</evidence>
<dbReference type="Gene3D" id="3.40.1080.10">
    <property type="entry name" value="Glutaconate Coenzyme A-transferase"/>
    <property type="match status" value="1"/>
</dbReference>
<gene>
    <name evidence="2" type="ORF">P2L57_34410</name>
</gene>
<dbReference type="SUPFAM" id="SSF100950">
    <property type="entry name" value="NagB/RpiA/CoA transferase-like"/>
    <property type="match status" value="1"/>
</dbReference>
<accession>A0ABT5Z9W9</accession>
<dbReference type="Proteomes" id="UP001220022">
    <property type="component" value="Unassembled WGS sequence"/>
</dbReference>
<comment type="similarity">
    <text evidence="1">Belongs to the 3-oxoacid CoA-transferase subunit B family.</text>
</comment>